<dbReference type="Pfam" id="PF04186">
    <property type="entry name" value="FxsA"/>
    <property type="match status" value="1"/>
</dbReference>
<evidence type="ECO:0000313" key="3">
    <source>
        <dbReference type="Proteomes" id="UP000193040"/>
    </source>
</evidence>
<dbReference type="STRING" id="1784.VC42_03070"/>
<reference evidence="2 3" key="1">
    <citation type="submission" date="2017-03" db="EMBL/GenBank/DDBJ databases">
        <title>Genomic insights into Mycobacterium simiae human colonization.</title>
        <authorList>
            <person name="Steffani J.L."/>
            <person name="Brunck M.E."/>
            <person name="Cruz E."/>
            <person name="Montiel R."/>
            <person name="Barona F."/>
        </authorList>
    </citation>
    <scope>NUCLEOTIDE SEQUENCE [LARGE SCALE GENOMIC DNA]</scope>
    <source>
        <strain evidence="2 3">MsiGto</strain>
    </source>
</reference>
<proteinExistence type="predicted"/>
<dbReference type="PANTHER" id="PTHR35335:SF1">
    <property type="entry name" value="UPF0716 PROTEIN FXSA"/>
    <property type="match status" value="1"/>
</dbReference>
<protein>
    <submittedName>
        <fullName evidence="2">Membrane protein FxsA</fullName>
    </submittedName>
</protein>
<feature type="transmembrane region" description="Helical" evidence="1">
    <location>
        <begin position="34"/>
        <end position="53"/>
    </location>
</feature>
<keyword evidence="3" id="KW-1185">Reference proteome</keyword>
<organism evidence="2 3">
    <name type="scientific">Mycobacterium simiae</name>
    <name type="common">Mycobacterium habana</name>
    <dbReference type="NCBI Taxonomy" id="1784"/>
    <lineage>
        <taxon>Bacteria</taxon>
        <taxon>Bacillati</taxon>
        <taxon>Actinomycetota</taxon>
        <taxon>Actinomycetes</taxon>
        <taxon>Mycobacteriales</taxon>
        <taxon>Mycobacteriaceae</taxon>
        <taxon>Mycobacterium</taxon>
        <taxon>Mycobacterium simiae complex</taxon>
    </lineage>
</organism>
<keyword evidence="1" id="KW-1133">Transmembrane helix</keyword>
<comment type="caution">
    <text evidence="2">The sequence shown here is derived from an EMBL/GenBank/DDBJ whole genome shotgun (WGS) entry which is preliminary data.</text>
</comment>
<evidence type="ECO:0000313" key="2">
    <source>
        <dbReference type="EMBL" id="ORJ64797.1"/>
    </source>
</evidence>
<dbReference type="RefSeq" id="WP_084946681.1">
    <property type="nucleotide sequence ID" value="NZ_MZZM01000001.1"/>
</dbReference>
<keyword evidence="1" id="KW-0812">Transmembrane</keyword>
<dbReference type="EMBL" id="MZZM01000001">
    <property type="protein sequence ID" value="ORJ64797.1"/>
    <property type="molecule type" value="Genomic_DNA"/>
</dbReference>
<dbReference type="GO" id="GO:0016020">
    <property type="term" value="C:membrane"/>
    <property type="evidence" value="ECO:0007669"/>
    <property type="project" value="InterPro"/>
</dbReference>
<keyword evidence="1" id="KW-0472">Membrane</keyword>
<feature type="transmembrane region" description="Helical" evidence="1">
    <location>
        <begin position="74"/>
        <end position="99"/>
    </location>
</feature>
<dbReference type="PANTHER" id="PTHR35335">
    <property type="entry name" value="UPF0716 PROTEIN FXSA"/>
    <property type="match status" value="1"/>
</dbReference>
<name>A0A1X0YHF1_MYCSI</name>
<dbReference type="InterPro" id="IPR007313">
    <property type="entry name" value="FxsA"/>
</dbReference>
<dbReference type="Proteomes" id="UP000193040">
    <property type="component" value="Unassembled WGS sequence"/>
</dbReference>
<feature type="transmembrane region" description="Helical" evidence="1">
    <location>
        <begin position="7"/>
        <end position="28"/>
    </location>
</feature>
<dbReference type="AlphaFoldDB" id="A0A1X0YHF1"/>
<gene>
    <name evidence="2" type="ORF">B5M45_00585</name>
</gene>
<sequence>MVRRLLLVYAVVELAAIFALVSTIGWGWTLLSLLATFILGWGLLAPMAGSQLLRDLGQMRSGAKAPRSTLGDGATTTVATALVLVPGLVTTVLGVLLLLPPVRAAVGPAVTRFALRGLQRHAPLLVGYPAEAGDLRRPRTGRDYIDGEVIDVHHVEDVQPSALSTDDHWGGPRYSA</sequence>
<evidence type="ECO:0000256" key="1">
    <source>
        <dbReference type="SAM" id="Phobius"/>
    </source>
</evidence>
<dbReference type="NCBIfam" id="NF008528">
    <property type="entry name" value="PRK11463.1-2"/>
    <property type="match status" value="1"/>
</dbReference>
<accession>A0A1X0YHF1</accession>